<dbReference type="InterPro" id="IPR001647">
    <property type="entry name" value="HTH_TetR"/>
</dbReference>
<evidence type="ECO:0000256" key="2">
    <source>
        <dbReference type="PROSITE-ProRule" id="PRU00335"/>
    </source>
</evidence>
<sequence length="276" mass="30566">MATEKQKTRIVEALLALAAEKDFSAIGLAEIAERAELDLAELRKAYDGRIAILAEFVRRIDATVLAGDDPAMKTEPVRDRLFDAIMRRFDALTPYRAGVKGLIRAARRDPVLAAEMNKLALVSQSWTLAAAGLETGGLKGLARAQALALAYVRVLEVFLEEEDPQLPKTMAALDKALKRLEGLAERARKVEGLLAPLKRVACGLASWRGRSRRDAEPPRPPRRAARRPRPGRSRELPRSPGIWRYARPRVVALGGRHDQGSRCGILDFARRLRGRT</sequence>
<evidence type="ECO:0000256" key="1">
    <source>
        <dbReference type="ARBA" id="ARBA00023125"/>
    </source>
</evidence>
<dbReference type="RefSeq" id="WP_407050211.1">
    <property type="nucleotide sequence ID" value="NZ_CP158568.1"/>
</dbReference>
<name>A0AAU7XAQ3_9HYPH</name>
<dbReference type="PROSITE" id="PS50977">
    <property type="entry name" value="HTH_TETR_2"/>
    <property type="match status" value="1"/>
</dbReference>
<reference evidence="5" key="1">
    <citation type="submission" date="2024-06" db="EMBL/GenBank/DDBJ databases">
        <title>Methylostella associata gen. nov., sp. nov., a novel Ancalomicrobiaceae-affiliated facultatively methylotrophic bacteria that feed on methanotrophs of the genus Methylococcus.</title>
        <authorList>
            <person name="Saltykova V."/>
            <person name="Danilova O.V."/>
            <person name="Oshkin I.Y."/>
            <person name="Belova S.E."/>
            <person name="Pimenov N.V."/>
            <person name="Dedysh S.N."/>
        </authorList>
    </citation>
    <scope>NUCLEOTIDE SEQUENCE</scope>
    <source>
        <strain evidence="5">S20</strain>
    </source>
</reference>
<evidence type="ECO:0000256" key="3">
    <source>
        <dbReference type="SAM" id="MobiDB-lite"/>
    </source>
</evidence>
<proteinExistence type="predicted"/>
<organism evidence="5">
    <name type="scientific">Methyloraptor flagellatus</name>
    <dbReference type="NCBI Taxonomy" id="3162530"/>
    <lineage>
        <taxon>Bacteria</taxon>
        <taxon>Pseudomonadati</taxon>
        <taxon>Pseudomonadota</taxon>
        <taxon>Alphaproteobacteria</taxon>
        <taxon>Hyphomicrobiales</taxon>
        <taxon>Ancalomicrobiaceae</taxon>
        <taxon>Methyloraptor</taxon>
    </lineage>
</organism>
<dbReference type="EMBL" id="CP158568">
    <property type="protein sequence ID" value="XBY45122.1"/>
    <property type="molecule type" value="Genomic_DNA"/>
</dbReference>
<feature type="DNA-binding region" description="H-T-H motif" evidence="2">
    <location>
        <begin position="27"/>
        <end position="46"/>
    </location>
</feature>
<dbReference type="InterPro" id="IPR009057">
    <property type="entry name" value="Homeodomain-like_sf"/>
</dbReference>
<dbReference type="AlphaFoldDB" id="A0AAU7XAQ3"/>
<dbReference type="KEGG" id="mflg:ABS361_02160"/>
<dbReference type="Gene3D" id="1.10.357.10">
    <property type="entry name" value="Tetracycline Repressor, domain 2"/>
    <property type="match status" value="1"/>
</dbReference>
<protein>
    <submittedName>
        <fullName evidence="5">TetR/AcrR family transcriptional regulator</fullName>
    </submittedName>
</protein>
<keyword evidence="1 2" id="KW-0238">DNA-binding</keyword>
<dbReference type="GO" id="GO:0003677">
    <property type="term" value="F:DNA binding"/>
    <property type="evidence" value="ECO:0007669"/>
    <property type="project" value="UniProtKB-UniRule"/>
</dbReference>
<evidence type="ECO:0000313" key="5">
    <source>
        <dbReference type="EMBL" id="XBY45122.1"/>
    </source>
</evidence>
<feature type="region of interest" description="Disordered" evidence="3">
    <location>
        <begin position="209"/>
        <end position="239"/>
    </location>
</feature>
<evidence type="ECO:0000259" key="4">
    <source>
        <dbReference type="PROSITE" id="PS50977"/>
    </source>
</evidence>
<dbReference type="SUPFAM" id="SSF46689">
    <property type="entry name" value="Homeodomain-like"/>
    <property type="match status" value="1"/>
</dbReference>
<feature type="domain" description="HTH tetR-type" evidence="4">
    <location>
        <begin position="4"/>
        <end position="64"/>
    </location>
</feature>
<accession>A0AAU7XAQ3</accession>
<gene>
    <name evidence="5" type="ORF">ABS361_02160</name>
</gene>
<feature type="compositionally biased region" description="Basic residues" evidence="3">
    <location>
        <begin position="220"/>
        <end position="231"/>
    </location>
</feature>